<dbReference type="PRINTS" id="PR00385">
    <property type="entry name" value="P450"/>
</dbReference>
<evidence type="ECO:0000256" key="18">
    <source>
        <dbReference type="SAM" id="SignalP"/>
    </source>
</evidence>
<dbReference type="PROSITE" id="PS51257">
    <property type="entry name" value="PROKAR_LIPOPROTEIN"/>
    <property type="match status" value="1"/>
</dbReference>
<keyword evidence="13 17" id="KW-0472">Membrane</keyword>
<evidence type="ECO:0000313" key="19">
    <source>
        <dbReference type="Ensembl" id="ENSAOCP00000041657.1"/>
    </source>
</evidence>
<keyword evidence="7 15" id="KW-0479">Metal-binding</keyword>
<dbReference type="GO" id="GO:0005506">
    <property type="term" value="F:iron ion binding"/>
    <property type="evidence" value="ECO:0007669"/>
    <property type="project" value="InterPro"/>
</dbReference>
<dbReference type="Gene3D" id="1.10.630.10">
    <property type="entry name" value="Cytochrome P450"/>
    <property type="match status" value="1"/>
</dbReference>
<accession>A0AAQ5XLF9</accession>
<dbReference type="GO" id="GO:0020037">
    <property type="term" value="F:heme binding"/>
    <property type="evidence" value="ECO:0007669"/>
    <property type="project" value="InterPro"/>
</dbReference>
<reference evidence="19" key="3">
    <citation type="submission" date="2025-09" db="UniProtKB">
        <authorList>
            <consortium name="Ensembl"/>
        </authorList>
    </citation>
    <scope>IDENTIFICATION</scope>
</reference>
<dbReference type="GO" id="GO:0005789">
    <property type="term" value="C:endoplasmic reticulum membrane"/>
    <property type="evidence" value="ECO:0007669"/>
    <property type="project" value="UniProtKB-SubCell"/>
</dbReference>
<keyword evidence="6 15" id="KW-0349">Heme</keyword>
<reference evidence="19" key="2">
    <citation type="submission" date="2025-08" db="UniProtKB">
        <authorList>
            <consortium name="Ensembl"/>
        </authorList>
    </citation>
    <scope>IDENTIFICATION</scope>
</reference>
<protein>
    <recommendedName>
        <fullName evidence="5">unspecific monooxygenase</fullName>
        <ecNumber evidence="5">1.14.14.1</ecNumber>
    </recommendedName>
</protein>
<sequence>MIKHAGVCRQQRLLHVVFLQLIVSCQGHLRGGECSYITACETTPSGWRSVQTVQTRDQRSLEEQEAVMGFLPVFSFETWILLITLIYIFIMYGQWTFGVFEKLGVPGPKPIMYMGTTTKQNPVYYIGDCENAQKYGRIWGVYEFRKPMLVVADPDMLRTILVKECFTYFTNRRNFRMNGDLYDSMSLAEDDQWRRIRNILTPAFTSGRIKEMYRIMKHHSHKLTDSLQSKAQNVEVLTVKDIFGAYSMDVMASCAFGVDMDSNTNPSNPLITHASKLFKFPIFLFFLQGFNCLHFPPFSGFFPFLLPLYELLGVSIFPKSSTDFFKKLVEKIRAERNGKDVLQYMIDSQATSERTKEKHKEGLTDHEIISQATMFMFAGYETSASTLTFLAYNLARNPEVMKHLQKEIDSTFPNKGLVQYEALMQMEYLDSVVNESLRVYPPVARTERVTKETVKINGITIPKDMAVLIPIYALHRDPELWPEPEEFNPDRFSKKNKQNINPYAYLPFGTGPRNCLGMRFALVMVKLALVEVLQNYSFSVCEETEIPLQMNPEGLTAPIQPIKLKLVMRCTELESVDN</sequence>
<dbReference type="GO" id="GO:0008395">
    <property type="term" value="F:steroid hydroxylase activity"/>
    <property type="evidence" value="ECO:0007669"/>
    <property type="project" value="TreeGrafter"/>
</dbReference>
<evidence type="ECO:0000256" key="9">
    <source>
        <dbReference type="ARBA" id="ARBA00022848"/>
    </source>
</evidence>
<reference evidence="19 20" key="1">
    <citation type="submission" date="2022-01" db="EMBL/GenBank/DDBJ databases">
        <title>A chromosome-scale genome assembly of the false clownfish, Amphiprion ocellaris.</title>
        <authorList>
            <person name="Ryu T."/>
        </authorList>
    </citation>
    <scope>NUCLEOTIDE SEQUENCE [LARGE SCALE GENOMIC DNA]</scope>
</reference>
<evidence type="ECO:0000256" key="12">
    <source>
        <dbReference type="ARBA" id="ARBA00023033"/>
    </source>
</evidence>
<evidence type="ECO:0000256" key="1">
    <source>
        <dbReference type="ARBA" id="ARBA00001971"/>
    </source>
</evidence>
<feature type="signal peptide" evidence="18">
    <location>
        <begin position="1"/>
        <end position="27"/>
    </location>
</feature>
<keyword evidence="10 16" id="KW-0560">Oxidoreductase</keyword>
<dbReference type="InterPro" id="IPR002401">
    <property type="entry name" value="Cyt_P450_E_grp-I"/>
</dbReference>
<keyword evidence="9" id="KW-0492">Microsome</keyword>
<dbReference type="InterPro" id="IPR050705">
    <property type="entry name" value="Cytochrome_P450_3A"/>
</dbReference>
<dbReference type="Proteomes" id="UP001501940">
    <property type="component" value="Chromosome 4"/>
</dbReference>
<evidence type="ECO:0000256" key="13">
    <source>
        <dbReference type="ARBA" id="ARBA00023136"/>
    </source>
</evidence>
<dbReference type="SUPFAM" id="SSF48264">
    <property type="entry name" value="Cytochrome P450"/>
    <property type="match status" value="1"/>
</dbReference>
<keyword evidence="11 15" id="KW-0408">Iron</keyword>
<evidence type="ECO:0000256" key="8">
    <source>
        <dbReference type="ARBA" id="ARBA00022824"/>
    </source>
</evidence>
<dbReference type="Ensembl" id="ENSAOCT00000068949.1">
    <property type="protein sequence ID" value="ENSAOCP00000041657.1"/>
    <property type="gene ID" value="ENSAOCG00000001757.2"/>
</dbReference>
<evidence type="ECO:0000256" key="2">
    <source>
        <dbReference type="ARBA" id="ARBA00004174"/>
    </source>
</evidence>
<evidence type="ECO:0000256" key="5">
    <source>
        <dbReference type="ARBA" id="ARBA00012109"/>
    </source>
</evidence>
<dbReference type="GO" id="GO:0016712">
    <property type="term" value="F:oxidoreductase activity, acting on paired donors, with incorporation or reduction of molecular oxygen, reduced flavin or flavoprotein as one donor, and incorporation of one atom of oxygen"/>
    <property type="evidence" value="ECO:0007669"/>
    <property type="project" value="UniProtKB-EC"/>
</dbReference>
<comment type="cofactor">
    <cofactor evidence="1 15">
        <name>heme</name>
        <dbReference type="ChEBI" id="CHEBI:30413"/>
    </cofactor>
</comment>
<evidence type="ECO:0000313" key="20">
    <source>
        <dbReference type="Proteomes" id="UP001501940"/>
    </source>
</evidence>
<dbReference type="FunFam" id="1.10.630.10:FF:000003">
    <property type="entry name" value="cytochrome P450 3A12-like isoform X2"/>
    <property type="match status" value="1"/>
</dbReference>
<evidence type="ECO:0000256" key="17">
    <source>
        <dbReference type="SAM" id="Phobius"/>
    </source>
</evidence>
<evidence type="ECO:0000256" key="10">
    <source>
        <dbReference type="ARBA" id="ARBA00023002"/>
    </source>
</evidence>
<name>A0AAQ5XLF9_AMPOC</name>
<evidence type="ECO:0000256" key="11">
    <source>
        <dbReference type="ARBA" id="ARBA00023004"/>
    </source>
</evidence>
<dbReference type="PROSITE" id="PS00086">
    <property type="entry name" value="CYTOCHROME_P450"/>
    <property type="match status" value="1"/>
</dbReference>
<dbReference type="InterPro" id="IPR017972">
    <property type="entry name" value="Cyt_P450_CS"/>
</dbReference>
<dbReference type="PANTHER" id="PTHR24302">
    <property type="entry name" value="CYTOCHROME P450 FAMILY 3"/>
    <property type="match status" value="1"/>
</dbReference>
<dbReference type="InterPro" id="IPR036396">
    <property type="entry name" value="Cyt_P450_sf"/>
</dbReference>
<evidence type="ECO:0000256" key="7">
    <source>
        <dbReference type="ARBA" id="ARBA00022723"/>
    </source>
</evidence>
<keyword evidence="12 16" id="KW-0503">Monooxygenase</keyword>
<evidence type="ECO:0000256" key="15">
    <source>
        <dbReference type="PIRSR" id="PIRSR602401-1"/>
    </source>
</evidence>
<evidence type="ECO:0000256" key="6">
    <source>
        <dbReference type="ARBA" id="ARBA00022617"/>
    </source>
</evidence>
<dbReference type="PANTHER" id="PTHR24302:SF32">
    <property type="entry name" value="CYTOCHROME P450, FAMILY 3, SUBFAMILY A, POLYPEPTIDE 65"/>
    <property type="match status" value="1"/>
</dbReference>
<dbReference type="GeneTree" id="ENSGT00950000182958"/>
<feature type="binding site" description="axial binding residue" evidence="15">
    <location>
        <position position="515"/>
    </location>
    <ligand>
        <name>heme</name>
        <dbReference type="ChEBI" id="CHEBI:30413"/>
    </ligand>
    <ligandPart>
        <name>Fe</name>
        <dbReference type="ChEBI" id="CHEBI:18248"/>
    </ligandPart>
</feature>
<dbReference type="Pfam" id="PF00067">
    <property type="entry name" value="p450"/>
    <property type="match status" value="1"/>
</dbReference>
<comment type="subcellular location">
    <subcellularLocation>
        <location evidence="3">Endoplasmic reticulum membrane</location>
        <topology evidence="3">Peripheral membrane protein</topology>
    </subcellularLocation>
    <subcellularLocation>
        <location evidence="2">Microsome membrane</location>
        <topology evidence="2">Peripheral membrane protein</topology>
    </subcellularLocation>
</comment>
<dbReference type="InterPro" id="IPR001128">
    <property type="entry name" value="Cyt_P450"/>
</dbReference>
<evidence type="ECO:0000256" key="4">
    <source>
        <dbReference type="ARBA" id="ARBA00010617"/>
    </source>
</evidence>
<organism evidence="19 20">
    <name type="scientific">Amphiprion ocellaris</name>
    <name type="common">Clown anemonefish</name>
    <dbReference type="NCBI Taxonomy" id="80972"/>
    <lineage>
        <taxon>Eukaryota</taxon>
        <taxon>Metazoa</taxon>
        <taxon>Chordata</taxon>
        <taxon>Craniata</taxon>
        <taxon>Vertebrata</taxon>
        <taxon>Euteleostomi</taxon>
        <taxon>Actinopterygii</taxon>
        <taxon>Neopterygii</taxon>
        <taxon>Teleostei</taxon>
        <taxon>Neoteleostei</taxon>
        <taxon>Acanthomorphata</taxon>
        <taxon>Ovalentaria</taxon>
        <taxon>Pomacentridae</taxon>
        <taxon>Amphiprion</taxon>
    </lineage>
</organism>
<keyword evidence="17" id="KW-1133">Transmembrane helix</keyword>
<dbReference type="EC" id="1.14.14.1" evidence="5"/>
<evidence type="ECO:0000256" key="3">
    <source>
        <dbReference type="ARBA" id="ARBA00004406"/>
    </source>
</evidence>
<keyword evidence="17" id="KW-0812">Transmembrane</keyword>
<comment type="similarity">
    <text evidence="4 16">Belongs to the cytochrome P450 family.</text>
</comment>
<keyword evidence="8" id="KW-0256">Endoplasmic reticulum</keyword>
<evidence type="ECO:0000256" key="16">
    <source>
        <dbReference type="RuleBase" id="RU000461"/>
    </source>
</evidence>
<keyword evidence="18" id="KW-0732">Signal</keyword>
<evidence type="ECO:0000256" key="14">
    <source>
        <dbReference type="ARBA" id="ARBA00047827"/>
    </source>
</evidence>
<dbReference type="AlphaFoldDB" id="A0AAQ5XLF9"/>
<comment type="catalytic activity">
    <reaction evidence="14">
        <text>an organic molecule + reduced [NADPH--hemoprotein reductase] + O2 = an alcohol + oxidized [NADPH--hemoprotein reductase] + H2O + H(+)</text>
        <dbReference type="Rhea" id="RHEA:17149"/>
        <dbReference type="Rhea" id="RHEA-COMP:11964"/>
        <dbReference type="Rhea" id="RHEA-COMP:11965"/>
        <dbReference type="ChEBI" id="CHEBI:15377"/>
        <dbReference type="ChEBI" id="CHEBI:15378"/>
        <dbReference type="ChEBI" id="CHEBI:15379"/>
        <dbReference type="ChEBI" id="CHEBI:30879"/>
        <dbReference type="ChEBI" id="CHEBI:57618"/>
        <dbReference type="ChEBI" id="CHEBI:58210"/>
        <dbReference type="ChEBI" id="CHEBI:142491"/>
        <dbReference type="EC" id="1.14.14.1"/>
    </reaction>
</comment>
<feature type="transmembrane region" description="Helical" evidence="17">
    <location>
        <begin position="66"/>
        <end position="92"/>
    </location>
</feature>
<proteinExistence type="inferred from homology"/>
<keyword evidence="20" id="KW-1185">Reference proteome</keyword>
<dbReference type="PRINTS" id="PR00463">
    <property type="entry name" value="EP450I"/>
</dbReference>
<feature type="chain" id="PRO_5043647218" description="unspecific monooxygenase" evidence="18">
    <location>
        <begin position="28"/>
        <end position="578"/>
    </location>
</feature>